<feature type="domain" description="TerD" evidence="2">
    <location>
        <begin position="5"/>
        <end position="169"/>
    </location>
</feature>
<comment type="similarity">
    <text evidence="1">Belongs to the CAPAB/TerDEXZ family.</text>
</comment>
<protein>
    <submittedName>
        <fullName evidence="3">TerD-family protein</fullName>
    </submittedName>
</protein>
<dbReference type="InterPro" id="IPR051324">
    <property type="entry name" value="Stress/Tellurium_Resist"/>
</dbReference>
<dbReference type="PANTHER" id="PTHR32097:SF4">
    <property type="entry name" value="GENERAL STRESS PROTEIN 16U"/>
    <property type="match status" value="1"/>
</dbReference>
<dbReference type="AlphaFoldDB" id="A0A0W7WRB4"/>
<dbReference type="STRING" id="1765722.AT728_34090"/>
<keyword evidence="4" id="KW-1185">Reference proteome</keyword>
<name>A0A0W7WRB4_9ACTN</name>
<accession>A0A0W7WRB4</accession>
<reference evidence="3 4" key="1">
    <citation type="submission" date="2015-12" db="EMBL/GenBank/DDBJ databases">
        <title>Draft genome sequence of Streptomyces silvensis ATCC 53525, a producer of novel hormone antagonists.</title>
        <authorList>
            <person name="Johnston C.W."/>
            <person name="Li Y."/>
            <person name="Magarvey N.A."/>
        </authorList>
    </citation>
    <scope>NUCLEOTIDE SEQUENCE [LARGE SCALE GENOMIC DNA]</scope>
    <source>
        <strain evidence="3 4">ATCC 53525</strain>
    </source>
</reference>
<dbReference type="PANTHER" id="PTHR32097">
    <property type="entry name" value="CAMP-BINDING PROTEIN 1-RELATED"/>
    <property type="match status" value="1"/>
</dbReference>
<dbReference type="Pfam" id="PF02342">
    <property type="entry name" value="TerD"/>
    <property type="match status" value="1"/>
</dbReference>
<dbReference type="EMBL" id="LOCL01000082">
    <property type="protein sequence ID" value="KUF13138.1"/>
    <property type="molecule type" value="Genomic_DNA"/>
</dbReference>
<organism evidence="3 4">
    <name type="scientific">Streptomyces silvensis</name>
    <dbReference type="NCBI Taxonomy" id="1765722"/>
    <lineage>
        <taxon>Bacteria</taxon>
        <taxon>Bacillati</taxon>
        <taxon>Actinomycetota</taxon>
        <taxon>Actinomycetes</taxon>
        <taxon>Kitasatosporales</taxon>
        <taxon>Streptomycetaceae</taxon>
        <taxon>Streptomyces</taxon>
    </lineage>
</organism>
<dbReference type="OrthoDB" id="3851702at2"/>
<dbReference type="InterPro" id="IPR003325">
    <property type="entry name" value="TerD"/>
</dbReference>
<comment type="caution">
    <text evidence="3">The sequence shown here is derived from an EMBL/GenBank/DDBJ whole genome shotgun (WGS) entry which is preliminary data.</text>
</comment>
<dbReference type="CDD" id="cd06974">
    <property type="entry name" value="TerD_like"/>
    <property type="match status" value="1"/>
</dbReference>
<gene>
    <name evidence="3" type="ORF">AT728_34090</name>
</gene>
<proteinExistence type="inferred from homology"/>
<dbReference type="Proteomes" id="UP000054804">
    <property type="component" value="Unassembled WGS sequence"/>
</dbReference>
<sequence>MSSIRKGLTKVEVGLRWDPSPLGAPPHDLDIVAATYTADAAGDPQGRPAYLVHFDSRSPDGTISLSRDSKTGQGFGYDEVMVLELQRLAERYTRVVVGVAVQQHPEGAVFGDVANASVRVREGHTDLAEHGFDEVAGCTAAVVAEFTREPGGAWTFRELLQGFESDLVAFGAEMGSAR</sequence>
<evidence type="ECO:0000313" key="3">
    <source>
        <dbReference type="EMBL" id="KUF13138.1"/>
    </source>
</evidence>
<evidence type="ECO:0000313" key="4">
    <source>
        <dbReference type="Proteomes" id="UP000054804"/>
    </source>
</evidence>
<dbReference type="Gene3D" id="2.60.60.30">
    <property type="entry name" value="sav2460 like domains"/>
    <property type="match status" value="1"/>
</dbReference>
<dbReference type="RefSeq" id="WP_058852612.1">
    <property type="nucleotide sequence ID" value="NZ_LOCL01000082.1"/>
</dbReference>
<evidence type="ECO:0000256" key="1">
    <source>
        <dbReference type="ARBA" id="ARBA00008775"/>
    </source>
</evidence>
<evidence type="ECO:0000259" key="2">
    <source>
        <dbReference type="Pfam" id="PF02342"/>
    </source>
</evidence>